<evidence type="ECO:0000313" key="1">
    <source>
        <dbReference type="EMBL" id="GEY27973.1"/>
    </source>
</evidence>
<reference evidence="1" key="1">
    <citation type="journal article" date="2019" name="Sci. Rep.">
        <title>Draft genome of Tanacetum cinerariifolium, the natural source of mosquito coil.</title>
        <authorList>
            <person name="Yamashiro T."/>
            <person name="Shiraishi A."/>
            <person name="Satake H."/>
            <person name="Nakayama K."/>
        </authorList>
    </citation>
    <scope>NUCLEOTIDE SEQUENCE</scope>
</reference>
<sequence>VTDLEAAVEERELTDFNAQLTSIKSQNDNLADQVSSSGLKEKLSNYENLTEQLEEFQDAQLKVVNDKFDKLYTDFVEMTLHLEERFYPYLLTTIARRRWLLTYGMELTIGKCLNSSEYLSALGTAISKAIEKGMQEGLATEITHCKEGQVLTDVAAYNPSAEMDYVFTFQQLQSVNFPLLAELKSNKDVSIEAPMNILRLEEHLAERLGLNESQPHADQLMVPIHHSPNKTVVALIGTEGTFDTAPGTTIALSTTFVSASSIPPISTDDYEVVRLDGQEGACAESQAIADGNADLFANVDDVDLNALQLLACSFVLVVCSRIAASSLLSSERSRLISKASLSYTRSTSTVLSVGMPISAVMTASIPYVNENEVSLLLDFIIVWSAHIT</sequence>
<feature type="non-terminal residue" evidence="1">
    <location>
        <position position="1"/>
    </location>
</feature>
<dbReference type="EMBL" id="BKCJ010165592">
    <property type="protein sequence ID" value="GEY27973.1"/>
    <property type="molecule type" value="Genomic_DNA"/>
</dbReference>
<accession>A0A699HJG1</accession>
<comment type="caution">
    <text evidence="1">The sequence shown here is derived from an EMBL/GenBank/DDBJ whole genome shotgun (WGS) entry which is preliminary data.</text>
</comment>
<evidence type="ECO:0008006" key="2">
    <source>
        <dbReference type="Google" id="ProtNLM"/>
    </source>
</evidence>
<proteinExistence type="predicted"/>
<name>A0A699HJG1_TANCI</name>
<dbReference type="AlphaFoldDB" id="A0A699HJG1"/>
<protein>
    <recommendedName>
        <fullName evidence="2">Transposase (Putative), gypsy type</fullName>
    </recommendedName>
</protein>
<organism evidence="1">
    <name type="scientific">Tanacetum cinerariifolium</name>
    <name type="common">Dalmatian daisy</name>
    <name type="synonym">Chrysanthemum cinerariifolium</name>
    <dbReference type="NCBI Taxonomy" id="118510"/>
    <lineage>
        <taxon>Eukaryota</taxon>
        <taxon>Viridiplantae</taxon>
        <taxon>Streptophyta</taxon>
        <taxon>Embryophyta</taxon>
        <taxon>Tracheophyta</taxon>
        <taxon>Spermatophyta</taxon>
        <taxon>Magnoliopsida</taxon>
        <taxon>eudicotyledons</taxon>
        <taxon>Gunneridae</taxon>
        <taxon>Pentapetalae</taxon>
        <taxon>asterids</taxon>
        <taxon>campanulids</taxon>
        <taxon>Asterales</taxon>
        <taxon>Asteraceae</taxon>
        <taxon>Asteroideae</taxon>
        <taxon>Anthemideae</taxon>
        <taxon>Anthemidinae</taxon>
        <taxon>Tanacetum</taxon>
    </lineage>
</organism>
<gene>
    <name evidence="1" type="ORF">Tci_399947</name>
</gene>